<dbReference type="Gene3D" id="3.60.120.10">
    <property type="entry name" value="Anthranilate synthase"/>
    <property type="match status" value="1"/>
</dbReference>
<accession>J3TE75</accession>
<dbReference type="HOGENOM" id="CLU_006493_9_2_6"/>
<evidence type="ECO:0000313" key="6">
    <source>
        <dbReference type="EMBL" id="AFP83897.1"/>
    </source>
</evidence>
<evidence type="ECO:0000256" key="1">
    <source>
        <dbReference type="ARBA" id="ARBA00001946"/>
    </source>
</evidence>
<keyword evidence="2" id="KW-0479">Metal-binding</keyword>
<dbReference type="GO" id="GO:0000162">
    <property type="term" value="P:L-tryptophan biosynthetic process"/>
    <property type="evidence" value="ECO:0007669"/>
    <property type="project" value="TreeGrafter"/>
</dbReference>
<dbReference type="PRINTS" id="PR00095">
    <property type="entry name" value="ANTSNTHASEI"/>
</dbReference>
<dbReference type="SUPFAM" id="SSF56322">
    <property type="entry name" value="ADC synthase"/>
    <property type="match status" value="1"/>
</dbReference>
<dbReference type="GO" id="GO:0046872">
    <property type="term" value="F:metal ion binding"/>
    <property type="evidence" value="ECO:0007669"/>
    <property type="project" value="UniProtKB-KW"/>
</dbReference>
<evidence type="ECO:0000256" key="3">
    <source>
        <dbReference type="ARBA" id="ARBA00022842"/>
    </source>
</evidence>
<sequence>MIFHKFKKFLLFKKNKFYSFVKNFINKNYILLKQKNILFIFNFIINIKNNFFIKFNNNNILSKNIFFYLKKKIFKNKKKYRFIFSFFDYINFNFFQNKKIEYNFFFIPNFFFFFKKKNNIIIIFKIIKKKKDLIIFSKYLNYIIIKINNIYIINLIIKKNILNNFFIKKNIFFKNICKIKKNIKNGNLTQCVISNKIFIKNYFKNLNIIFSKYNLYLNLKETKIEIYSPEFLIKSENNNNYTKPIAGTTDKNHINYLIYKNKKEISEHIMLLDLSLNDLFKNNIKKIFLKRLIFCEYHKNLIHIVSELFFINYNKNKFNIIKNMFPAGTLSGSPKKNCIKLIKKLEKKNRNIYGGIFYYMNKNNLESSILIRIIFLYKNNKIIQSGVGVIDKSVNYLEWLESILKKQILIK</sequence>
<dbReference type="OrthoDB" id="9803598at2"/>
<dbReference type="RefSeq" id="WP_014887197.1">
    <property type="nucleotide sequence ID" value="NC_018416.1"/>
</dbReference>
<dbReference type="PATRIC" id="fig|1202538.3.peg.42"/>
<dbReference type="InterPro" id="IPR005801">
    <property type="entry name" value="ADC_synthase"/>
</dbReference>
<organism evidence="6 7">
    <name type="scientific">Candidatus Carsonella ruddii HC isolate Thao2000</name>
    <dbReference type="NCBI Taxonomy" id="1202538"/>
    <lineage>
        <taxon>Bacteria</taxon>
        <taxon>Pseudomonadati</taxon>
        <taxon>Pseudomonadota</taxon>
        <taxon>Gammaproteobacteria</taxon>
        <taxon>Oceanospirillales</taxon>
        <taxon>Halomonadaceae</taxon>
        <taxon>Zymobacter group</taxon>
        <taxon>Candidatus Carsonella</taxon>
    </lineage>
</organism>
<dbReference type="STRING" id="1202538.A353_046"/>
<dbReference type="PANTHER" id="PTHR11236:SF48">
    <property type="entry name" value="ISOCHORISMATE SYNTHASE MENF"/>
    <property type="match status" value="1"/>
</dbReference>
<dbReference type="PANTHER" id="PTHR11236">
    <property type="entry name" value="AMINOBENZOATE/ANTHRANILATE SYNTHASE"/>
    <property type="match status" value="1"/>
</dbReference>
<dbReference type="InterPro" id="IPR015890">
    <property type="entry name" value="Chorismate_C"/>
</dbReference>
<name>J3TE75_CARRU</name>
<keyword evidence="3" id="KW-0460">Magnesium</keyword>
<evidence type="ECO:0000256" key="4">
    <source>
        <dbReference type="ARBA" id="ARBA00023239"/>
    </source>
</evidence>
<feature type="domain" description="Chorismate-utilising enzyme C-terminal" evidence="5">
    <location>
        <begin position="169"/>
        <end position="405"/>
    </location>
</feature>
<comment type="cofactor">
    <cofactor evidence="1">
        <name>Mg(2+)</name>
        <dbReference type="ChEBI" id="CHEBI:18420"/>
    </cofactor>
</comment>
<keyword evidence="4" id="KW-0456">Lyase</keyword>
<proteinExistence type="predicted"/>
<dbReference type="AlphaFoldDB" id="J3TE75"/>
<gene>
    <name evidence="6" type="primary">trpE</name>
    <name evidence="6" type="ORF">A353_046</name>
</gene>
<dbReference type="EMBL" id="CP003543">
    <property type="protein sequence ID" value="AFP83897.1"/>
    <property type="molecule type" value="Genomic_DNA"/>
</dbReference>
<keyword evidence="7" id="KW-1185">Reference proteome</keyword>
<evidence type="ECO:0000313" key="7">
    <source>
        <dbReference type="Proteomes" id="UP000003934"/>
    </source>
</evidence>
<evidence type="ECO:0000256" key="2">
    <source>
        <dbReference type="ARBA" id="ARBA00022723"/>
    </source>
</evidence>
<protein>
    <submittedName>
        <fullName evidence="6">Anthranilate/para-aminobenzoate synthases component I</fullName>
    </submittedName>
</protein>
<dbReference type="KEGG" id="crh:A353_046"/>
<dbReference type="GeneID" id="67454588"/>
<dbReference type="InterPro" id="IPR019999">
    <property type="entry name" value="Anth_synth_I-like"/>
</dbReference>
<dbReference type="Proteomes" id="UP000003934">
    <property type="component" value="Chromosome"/>
</dbReference>
<dbReference type="GO" id="GO:0016829">
    <property type="term" value="F:lyase activity"/>
    <property type="evidence" value="ECO:0007669"/>
    <property type="project" value="UniProtKB-KW"/>
</dbReference>
<dbReference type="Pfam" id="PF00425">
    <property type="entry name" value="Chorismate_bind"/>
    <property type="match status" value="1"/>
</dbReference>
<reference evidence="6 7" key="1">
    <citation type="journal article" date="2012" name="Mol. Biol. Evol.">
        <title>Genome reduction and co-evolution between the primary and secondary bacterial symbionts of psyllids.</title>
        <authorList>
            <person name="Sloan D.B."/>
            <person name="Moran N.A."/>
        </authorList>
    </citation>
    <scope>NUCLEOTIDE SEQUENCE [LARGE SCALE GENOMIC DNA]</scope>
    <source>
        <strain evidence="6 7">HC</strain>
    </source>
</reference>
<evidence type="ECO:0000259" key="5">
    <source>
        <dbReference type="Pfam" id="PF00425"/>
    </source>
</evidence>